<protein>
    <submittedName>
        <fullName evidence="1">Uncharacterized protein</fullName>
    </submittedName>
</protein>
<accession>A0A9X2HB17</accession>
<dbReference type="AlphaFoldDB" id="A0A9X2HB17"/>
<name>A0A9X2HB17_9MICC</name>
<proteinExistence type="predicted"/>
<evidence type="ECO:0000313" key="1">
    <source>
        <dbReference type="EMBL" id="MCP3426036.1"/>
    </source>
</evidence>
<dbReference type="EMBL" id="JANAFB010000017">
    <property type="protein sequence ID" value="MCP3426036.1"/>
    <property type="molecule type" value="Genomic_DNA"/>
</dbReference>
<evidence type="ECO:0000313" key="2">
    <source>
        <dbReference type="Proteomes" id="UP001139502"/>
    </source>
</evidence>
<dbReference type="Proteomes" id="UP001139502">
    <property type="component" value="Unassembled WGS sequence"/>
</dbReference>
<reference evidence="1" key="1">
    <citation type="submission" date="2022-06" db="EMBL/GenBank/DDBJ databases">
        <title>Rothia sp. isolated from sandalwood seedling.</title>
        <authorList>
            <person name="Tuikhar N."/>
            <person name="Kirdat K."/>
            <person name="Thorat V."/>
            <person name="Swetha P."/>
            <person name="Padma S."/>
            <person name="Sundararaj R."/>
            <person name="Yadav A."/>
        </authorList>
    </citation>
    <scope>NUCLEOTIDE SEQUENCE</scope>
    <source>
        <strain evidence="1">AR01</strain>
    </source>
</reference>
<dbReference type="RefSeq" id="WP_254166520.1">
    <property type="nucleotide sequence ID" value="NZ_JANAFB010000017.1"/>
</dbReference>
<gene>
    <name evidence="1" type="ORF">NBM05_08475</name>
</gene>
<keyword evidence="2" id="KW-1185">Reference proteome</keyword>
<comment type="caution">
    <text evidence="1">The sequence shown here is derived from an EMBL/GenBank/DDBJ whole genome shotgun (WGS) entry which is preliminary data.</text>
</comment>
<organism evidence="1 2">
    <name type="scientific">Rothia santali</name>
    <dbReference type="NCBI Taxonomy" id="2949643"/>
    <lineage>
        <taxon>Bacteria</taxon>
        <taxon>Bacillati</taxon>
        <taxon>Actinomycetota</taxon>
        <taxon>Actinomycetes</taxon>
        <taxon>Micrococcales</taxon>
        <taxon>Micrococcaceae</taxon>
        <taxon>Rothia</taxon>
    </lineage>
</organism>
<sequence>MTRTLRQIRTLVTLRGQDRGLHPVSWSAALTNDLPGRFTSSDSVPQRTGTIRWDHDQEGTISRDVSPLDPDYPRPGDPVVCTAQIRQGEEVTAQRVFTGVVDETSGGMGEPLVSTLIDRSDDLNASVSWYPLIHRMPRRQRTQWRSPYPGTQYVYVLAEAAKQCGFGARYPAFDGDWLLNAHLNGSVWTDFLRYEGGLVAAGVTEDPSGPPVFAALRGRRGLQRGVAAWDNDPRSVLPHGLFIDVELLGCQAGTYLYLGVRFNDSTTVQLGVVDGGLHIYTSTGRHIRVADLAPGDHLLGLYYPPGTGQRLWARIDGQFHETPLTRLDADREIIGTGADTYQTPTTAPIFLYKTGPGIACEAMIGRPGQDQATPRAWQAICRSRTGHAVNWRLDAQIPGTGYIPGMETETGKDAIATVAGPYCISSWVDGAGILQFWSGNLLRAQAPALRLTESDYAPLRWSTAYTHAAGQVTGKFRDRLISMNGSGNPVVEVWTGSSSDTFDADRRLTYIVRIGDSEDFFEVDTKPVNLNEKFDAIKDAIGERLRLGRLEKWWWGWRSVFAVARTDKNETGSRPYPLDAVPGGLIQCEVERISIKTFKVTVGWAGTGGWARDSRPQMPQQINESLGFNMNNQGMPVLRAGGGVEVFDATSLAFPTGGPAGPELIHDMGVWGSGGAVRHVCRVLAEYFATEHPVFEDVTTSFDPRIDVGLVLTLEATKRWGHAFTVLVTGVEHDPVAGTTTFTPRVVSFRRTSRTYGEVERDFASYRELEGVGTYRALTG</sequence>